<keyword evidence="2" id="KW-1185">Reference proteome</keyword>
<protein>
    <submittedName>
        <fullName evidence="1">Uncharacterized protein</fullName>
    </submittedName>
</protein>
<name>H3ZE56_9ALTE</name>
<evidence type="ECO:0000313" key="1">
    <source>
        <dbReference type="EMBL" id="EHR41100.1"/>
    </source>
</evidence>
<gene>
    <name evidence="1" type="ORF">AJE_08190</name>
</gene>
<sequence length="101" mass="11378">MIGLFLYQTMPTELIKARRLFFFYIRDAMSYTVEITKDNLIPIPDTLCAELGFTVGDILVCAMDKDRAEISMKKHSDQTLTDEQISAAGNLTRLVSIEAAK</sequence>
<dbReference type="PATRIC" id="fig|1129374.4.peg.1636"/>
<dbReference type="Proteomes" id="UP000012046">
    <property type="component" value="Unassembled WGS sequence"/>
</dbReference>
<accession>H3ZE56</accession>
<reference evidence="1 2" key="1">
    <citation type="journal article" date="2012" name="J. Bacteriol.">
        <title>Genome Sequence of Extracellular-Protease-Producing Alishewanella jeotgali Isolated from Traditional Korean Fermented Seafood.</title>
        <authorList>
            <person name="Jung J."/>
            <person name="Chun J."/>
            <person name="Park W."/>
        </authorList>
    </citation>
    <scope>NUCLEOTIDE SEQUENCE [LARGE SCALE GENOMIC DNA]</scope>
    <source>
        <strain evidence="1 2">KCTC 22429</strain>
    </source>
</reference>
<evidence type="ECO:0000313" key="2">
    <source>
        <dbReference type="Proteomes" id="UP000012046"/>
    </source>
</evidence>
<comment type="caution">
    <text evidence="1">The sequence shown here is derived from an EMBL/GenBank/DDBJ whole genome shotgun (WGS) entry which is preliminary data.</text>
</comment>
<organism evidence="1 2">
    <name type="scientific">Alishewanella jeotgali KCTC 22429</name>
    <dbReference type="NCBI Taxonomy" id="1129374"/>
    <lineage>
        <taxon>Bacteria</taxon>
        <taxon>Pseudomonadati</taxon>
        <taxon>Pseudomonadota</taxon>
        <taxon>Gammaproteobacteria</taxon>
        <taxon>Alteromonadales</taxon>
        <taxon>Alteromonadaceae</taxon>
        <taxon>Alishewanella</taxon>
    </lineage>
</organism>
<dbReference type="STRING" id="1129374.AJE_08190"/>
<proteinExistence type="predicted"/>
<dbReference type="AlphaFoldDB" id="H3ZE56"/>
<dbReference type="EMBL" id="AHTH01000021">
    <property type="protein sequence ID" value="EHR41100.1"/>
    <property type="molecule type" value="Genomic_DNA"/>
</dbReference>